<dbReference type="EC" id="2.1.1.334" evidence="6"/>
<evidence type="ECO:0000256" key="5">
    <source>
        <dbReference type="SAM" id="Phobius"/>
    </source>
</evidence>
<evidence type="ECO:0000256" key="4">
    <source>
        <dbReference type="ARBA" id="ARBA00023136"/>
    </source>
</evidence>
<protein>
    <submittedName>
        <fullName evidence="6">Isoprenylcysteine carboxylmethyltransferase family protein</fullName>
        <ecNumber evidence="6">2.1.1.100</ecNumber>
        <ecNumber evidence="6">2.1.1.334</ecNumber>
    </submittedName>
</protein>
<reference evidence="6 7" key="1">
    <citation type="submission" date="2024-05" db="EMBL/GenBank/DDBJ databases">
        <title>Neorhizobium sp. Rsf11, a plant growth promoting and heavy metal resistant PAH-degrader.</title>
        <authorList>
            <person name="Golubev S.N."/>
            <person name="Muratova A.Y."/>
            <person name="Markelova M.I."/>
        </authorList>
    </citation>
    <scope>NUCLEOTIDE SEQUENCE [LARGE SCALE GENOMIC DNA]</scope>
    <source>
        <strain evidence="6 7">Rsf11</strain>
    </source>
</reference>
<dbReference type="GO" id="GO:0032259">
    <property type="term" value="P:methylation"/>
    <property type="evidence" value="ECO:0007669"/>
    <property type="project" value="UniProtKB-KW"/>
</dbReference>
<keyword evidence="2 5" id="KW-0812">Transmembrane</keyword>
<accession>A0ABV0M9K3</accession>
<evidence type="ECO:0000313" key="7">
    <source>
        <dbReference type="Proteomes" id="UP001496627"/>
    </source>
</evidence>
<dbReference type="Pfam" id="PF04191">
    <property type="entry name" value="PEMT"/>
    <property type="match status" value="1"/>
</dbReference>
<dbReference type="GO" id="GO:0004671">
    <property type="term" value="F:protein C-terminal S-isoprenylcysteine carboxyl O-methyltransferase activity"/>
    <property type="evidence" value="ECO:0007669"/>
    <property type="project" value="UniProtKB-EC"/>
</dbReference>
<dbReference type="InterPro" id="IPR007318">
    <property type="entry name" value="Phopholipid_MeTrfase"/>
</dbReference>
<keyword evidence="6" id="KW-0808">Transferase</keyword>
<gene>
    <name evidence="6" type="ORF">ABK249_26985</name>
</gene>
<dbReference type="InterPro" id="IPR052527">
    <property type="entry name" value="Metal_cation-efflux_comp"/>
</dbReference>
<keyword evidence="6" id="KW-0489">Methyltransferase</keyword>
<sequence length="185" mass="21403">MQGVLDTLITITSLTVIGFYTWSLKNHFTSAAMTWRARLISAAVILTTLLFLYLQWTGTQLLWVQAVGLIIEIAAAALFWWAIWASRQARLRFAFDPALPHGIVSDGPYRYLRHPFYSSYLMFWSGWALASWSSIWSPVPVIFFAIVYIAAAKMEERNFETSQLADEYREYKRRTGFFIPRIGRD</sequence>
<dbReference type="PANTHER" id="PTHR43847:SF1">
    <property type="entry name" value="BLL3993 PROTEIN"/>
    <property type="match status" value="1"/>
</dbReference>
<evidence type="ECO:0000256" key="3">
    <source>
        <dbReference type="ARBA" id="ARBA00022989"/>
    </source>
</evidence>
<comment type="subcellular location">
    <subcellularLocation>
        <location evidence="1">Endomembrane system</location>
        <topology evidence="1">Multi-pass membrane protein</topology>
    </subcellularLocation>
</comment>
<feature type="transmembrane region" description="Helical" evidence="5">
    <location>
        <begin position="35"/>
        <end position="56"/>
    </location>
</feature>
<organism evidence="6 7">
    <name type="scientific">Neorhizobium phenanthreniclasticum</name>
    <dbReference type="NCBI Taxonomy" id="3157917"/>
    <lineage>
        <taxon>Bacteria</taxon>
        <taxon>Pseudomonadati</taxon>
        <taxon>Pseudomonadota</taxon>
        <taxon>Alphaproteobacteria</taxon>
        <taxon>Hyphomicrobiales</taxon>
        <taxon>Rhizobiaceae</taxon>
        <taxon>Rhizobium/Agrobacterium group</taxon>
        <taxon>Neorhizobium</taxon>
    </lineage>
</organism>
<dbReference type="Proteomes" id="UP001496627">
    <property type="component" value="Unassembled WGS sequence"/>
</dbReference>
<evidence type="ECO:0000256" key="2">
    <source>
        <dbReference type="ARBA" id="ARBA00022692"/>
    </source>
</evidence>
<proteinExistence type="predicted"/>
<evidence type="ECO:0000313" key="6">
    <source>
        <dbReference type="EMBL" id="MEQ1408583.1"/>
    </source>
</evidence>
<name>A0ABV0M9K3_9HYPH</name>
<feature type="transmembrane region" description="Helical" evidence="5">
    <location>
        <begin position="6"/>
        <end position="23"/>
    </location>
</feature>
<dbReference type="EC" id="2.1.1.100" evidence="6"/>
<keyword evidence="7" id="KW-1185">Reference proteome</keyword>
<feature type="transmembrane region" description="Helical" evidence="5">
    <location>
        <begin position="62"/>
        <end position="83"/>
    </location>
</feature>
<dbReference type="Gene3D" id="1.20.120.1630">
    <property type="match status" value="1"/>
</dbReference>
<keyword evidence="4 5" id="KW-0472">Membrane</keyword>
<feature type="transmembrane region" description="Helical" evidence="5">
    <location>
        <begin position="120"/>
        <end position="151"/>
    </location>
</feature>
<evidence type="ECO:0000256" key="1">
    <source>
        <dbReference type="ARBA" id="ARBA00004127"/>
    </source>
</evidence>
<dbReference type="RefSeq" id="WP_037151478.1">
    <property type="nucleotide sequence ID" value="NZ_JBEAAL010000028.1"/>
</dbReference>
<keyword evidence="3 5" id="KW-1133">Transmembrane helix</keyword>
<dbReference type="EMBL" id="JBEAAL010000028">
    <property type="protein sequence ID" value="MEQ1408583.1"/>
    <property type="molecule type" value="Genomic_DNA"/>
</dbReference>
<dbReference type="PANTHER" id="PTHR43847">
    <property type="entry name" value="BLL3993 PROTEIN"/>
    <property type="match status" value="1"/>
</dbReference>
<comment type="caution">
    <text evidence="6">The sequence shown here is derived from an EMBL/GenBank/DDBJ whole genome shotgun (WGS) entry which is preliminary data.</text>
</comment>